<dbReference type="Proteomes" id="UP000054721">
    <property type="component" value="Unassembled WGS sequence"/>
</dbReference>
<protein>
    <submittedName>
        <fullName evidence="1">Uncharacterized protein</fullName>
    </submittedName>
</protein>
<comment type="caution">
    <text evidence="1">The sequence shown here is derived from an EMBL/GenBank/DDBJ whole genome shotgun (WGS) entry which is preliminary data.</text>
</comment>
<name>A0A0V1L2B9_9BILA</name>
<proteinExistence type="predicted"/>
<organism evidence="1 2">
    <name type="scientific">Trichinella nativa</name>
    <dbReference type="NCBI Taxonomy" id="6335"/>
    <lineage>
        <taxon>Eukaryota</taxon>
        <taxon>Metazoa</taxon>
        <taxon>Ecdysozoa</taxon>
        <taxon>Nematoda</taxon>
        <taxon>Enoplea</taxon>
        <taxon>Dorylaimia</taxon>
        <taxon>Trichinellida</taxon>
        <taxon>Trichinellidae</taxon>
        <taxon>Trichinella</taxon>
    </lineage>
</organism>
<evidence type="ECO:0000313" key="2">
    <source>
        <dbReference type="Proteomes" id="UP000054721"/>
    </source>
</evidence>
<accession>A0A0V1L2B9</accession>
<dbReference type="AlphaFoldDB" id="A0A0V1L2B9"/>
<reference evidence="1 2" key="1">
    <citation type="submission" date="2015-05" db="EMBL/GenBank/DDBJ databases">
        <title>Evolution of Trichinella species and genotypes.</title>
        <authorList>
            <person name="Korhonen P.K."/>
            <person name="Edoardo P."/>
            <person name="Giuseppe L.R."/>
            <person name="Gasser R.B."/>
        </authorList>
    </citation>
    <scope>NUCLEOTIDE SEQUENCE [LARGE SCALE GENOMIC DNA]</scope>
    <source>
        <strain evidence="1">ISS10</strain>
    </source>
</reference>
<dbReference type="OrthoDB" id="10438725at2759"/>
<sequence length="239" mass="26374">MLPRACLLCAEHSAPSTRAHLHASRSPSHPSSLLTWHFIRKRRYPGASDAGARGLVDSRTILTLQPSVMKFVPEIPGTTRFSTTVKCICPLQFPSWSDHIPWPQRRTLRLTSSRMEPLAAPKGSPPVALHQADIVIVWLGIPSSPGDSGPWFCCSEYSPARFGHVTGDSSVECGPDHRSRSIPLPFERDASGTAYLVSPLACPTVGPELVQPSEKSTRISLQQNMRYRATQYEQEKTVH</sequence>
<evidence type="ECO:0000313" key="1">
    <source>
        <dbReference type="EMBL" id="KRZ53704.1"/>
    </source>
</evidence>
<keyword evidence="2" id="KW-1185">Reference proteome</keyword>
<gene>
    <name evidence="1" type="ORF">T02_1977</name>
</gene>
<dbReference type="EMBL" id="JYDW01000157">
    <property type="protein sequence ID" value="KRZ53704.1"/>
    <property type="molecule type" value="Genomic_DNA"/>
</dbReference>